<keyword evidence="2" id="KW-1185">Reference proteome</keyword>
<dbReference type="OrthoDB" id="1750161at2759"/>
<reference evidence="1" key="1">
    <citation type="submission" date="2021-08" db="EMBL/GenBank/DDBJ databases">
        <title>WGS assembly of Ceratopteris richardii.</title>
        <authorList>
            <person name="Marchant D.B."/>
            <person name="Chen G."/>
            <person name="Jenkins J."/>
            <person name="Shu S."/>
            <person name="Leebens-Mack J."/>
            <person name="Grimwood J."/>
            <person name="Schmutz J."/>
            <person name="Soltis P."/>
            <person name="Soltis D."/>
            <person name="Chen Z.-H."/>
        </authorList>
    </citation>
    <scope>NUCLEOTIDE SEQUENCE</scope>
    <source>
        <strain evidence="1">Whitten #5841</strain>
        <tissue evidence="1">Leaf</tissue>
    </source>
</reference>
<organism evidence="1 2">
    <name type="scientific">Ceratopteris richardii</name>
    <name type="common">Triangle waterfern</name>
    <dbReference type="NCBI Taxonomy" id="49495"/>
    <lineage>
        <taxon>Eukaryota</taxon>
        <taxon>Viridiplantae</taxon>
        <taxon>Streptophyta</taxon>
        <taxon>Embryophyta</taxon>
        <taxon>Tracheophyta</taxon>
        <taxon>Polypodiopsida</taxon>
        <taxon>Polypodiidae</taxon>
        <taxon>Polypodiales</taxon>
        <taxon>Pteridineae</taxon>
        <taxon>Pteridaceae</taxon>
        <taxon>Parkerioideae</taxon>
        <taxon>Ceratopteris</taxon>
    </lineage>
</organism>
<comment type="caution">
    <text evidence="1">The sequence shown here is derived from an EMBL/GenBank/DDBJ whole genome shotgun (WGS) entry which is preliminary data.</text>
</comment>
<evidence type="ECO:0000313" key="1">
    <source>
        <dbReference type="EMBL" id="KAH7432465.1"/>
    </source>
</evidence>
<name>A0A8T2UG35_CERRI</name>
<proteinExistence type="predicted"/>
<gene>
    <name evidence="1" type="ORF">KP509_07G024000</name>
</gene>
<protein>
    <submittedName>
        <fullName evidence="1">Uncharacterized protein</fullName>
    </submittedName>
</protein>
<dbReference type="AlphaFoldDB" id="A0A8T2UG35"/>
<dbReference type="Proteomes" id="UP000825935">
    <property type="component" value="Chromosome 7"/>
</dbReference>
<dbReference type="EMBL" id="CM035412">
    <property type="protein sequence ID" value="KAH7432465.1"/>
    <property type="molecule type" value="Genomic_DNA"/>
</dbReference>
<accession>A0A8T2UG35</accession>
<sequence>MEAEFADDTGLYLEGSLENLQKVEKTIDVFCNASGARINWNKTVGFWVSQVDPPQCSKAVAVHYLGCQVGLDLAPQQQIAPLLIKMRKKLLYWSSARLSLADSDSQPCEVTRAKVAWETIIMPKSSGELGIIDPVEHSKSLLAKLVVRSLLPGEEAWKKLLWIFNKELNLVFERGWENNFINGVWRAWKMIRKGVRKTQPKHEEELQRQPIVWNELFTTQNGKMLEARTRLAWGMFAAGPGRSYATWSDFASGSACNQHDILTKLRGGRQMGLDVQEALANSSTIWVSASDVQGWFGEYGNARELKYIWHRDEAGQSKCFKGELHRTRMVALSGKVWSLDPPTNKIEAQTGIWAYGKKPLALLQWDPGEYEVWKRNLRLLSHANIELLVAWGSVTWASLALEAILYESSRDSKALSTHRGVVSNLPLHPFSCQSYKEEVAVWWELLSGITMWTIWKNRCTKVFEGKETPPMEAIKAIWLDMVYTLRGQLEEIKGDSSAAILQRMEFHRIWRNGPFYELSTMRPKWNYLPPRYLFPPPR</sequence>
<evidence type="ECO:0000313" key="2">
    <source>
        <dbReference type="Proteomes" id="UP000825935"/>
    </source>
</evidence>